<dbReference type="SUPFAM" id="SSF90123">
    <property type="entry name" value="ABC transporter transmembrane region"/>
    <property type="match status" value="1"/>
</dbReference>
<dbReference type="InterPro" id="IPR011527">
    <property type="entry name" value="ABC1_TM_dom"/>
</dbReference>
<dbReference type="EMBL" id="JAOZYT010000005">
    <property type="protein sequence ID" value="MCW0522966.1"/>
    <property type="molecule type" value="Genomic_DNA"/>
</dbReference>
<feature type="domain" description="ABC transporter" evidence="9">
    <location>
        <begin position="493"/>
        <end position="729"/>
    </location>
</feature>
<dbReference type="GO" id="GO:0008233">
    <property type="term" value="F:peptidase activity"/>
    <property type="evidence" value="ECO:0007669"/>
    <property type="project" value="InterPro"/>
</dbReference>
<sequence>MIFCPQKDQMDCGPACLVMIARHYGKRYPIEYLREKAFITREGVSLLGISEAAHKIGLETQSVKLTEEQLEKNNEIFPCILHWNQNHFVVLFKITTSYFSNKKYFYIADPAHGIIKLSKEKFKQSWLSEENTGVAMFLNPTEEFEKRIPPKQEKVSIKYLLSYLAPYRKQLSLMFLLLLFGSGLTLIFPFLTEALIDKGVNAKDLNFIFIILLTQLGIFLGSITIEIIRNWLMLYVGTHLSIKIISDFLKKMLQLPVKFFDTKTMGDFNQRIQDNERIESFLTSQSLTTFFSIITFSVFFGVLWYYDIKILLVYLALTILSVGWSFFWLKKRKILDYYSFQQRSENQESIYEMLNGVTEMKLNQFEDFKRKEWENIQKKLFKLNIRILKLNQVQLSGFEFLNQLKNILVTFLAANYVVKGDMTLGMLLSISYIIGQMNSPVNQLVSFFRSLQDAKLSLERLNEVQNKPNEEQIIPKGLSRLKNIDFETSKKCIQLKKVSFQYEGPRSPFVLRDINLVIPEGKITAIVGASGSGKTSLIKLLLRFYESVSGSIEYNGTNILEISPQNIRENCGIVMQDGYIFSDTIERNIATGDENIDYDKLQKAIKIANIGDFIDSLPLGLKTKIGAAGNGISGGQRQRILIARAVYKNPHYIFFDEATSALDAENEKIIHDNLQSFFRGKTVIIIAHRLSTVKNADQIVVLDKGEISELGTHQELVEKRGSYYNLVRNQLELGN</sequence>
<dbReference type="Pfam" id="PF03412">
    <property type="entry name" value="Peptidase_C39"/>
    <property type="match status" value="1"/>
</dbReference>
<dbReference type="InterPro" id="IPR017871">
    <property type="entry name" value="ABC_transporter-like_CS"/>
</dbReference>
<comment type="subcellular location">
    <subcellularLocation>
        <location evidence="1">Cell membrane</location>
        <topology evidence="1">Multi-pass membrane protein</topology>
    </subcellularLocation>
</comment>
<dbReference type="PROSITE" id="PS50990">
    <property type="entry name" value="PEPTIDASE_C39"/>
    <property type="match status" value="1"/>
</dbReference>
<dbReference type="GO" id="GO:0006508">
    <property type="term" value="P:proteolysis"/>
    <property type="evidence" value="ECO:0007669"/>
    <property type="project" value="InterPro"/>
</dbReference>
<dbReference type="Gene3D" id="1.20.1560.10">
    <property type="entry name" value="ABC transporter type 1, transmembrane domain"/>
    <property type="match status" value="1"/>
</dbReference>
<dbReference type="SMART" id="SM00382">
    <property type="entry name" value="AAA"/>
    <property type="match status" value="1"/>
</dbReference>
<gene>
    <name evidence="12" type="ORF">OKE68_01350</name>
</gene>
<dbReference type="GO" id="GO:0016887">
    <property type="term" value="F:ATP hydrolysis activity"/>
    <property type="evidence" value="ECO:0007669"/>
    <property type="project" value="InterPro"/>
</dbReference>
<dbReference type="InterPro" id="IPR027417">
    <property type="entry name" value="P-loop_NTPase"/>
</dbReference>
<feature type="transmembrane region" description="Helical" evidence="8">
    <location>
        <begin position="171"/>
        <end position="191"/>
    </location>
</feature>
<keyword evidence="3" id="KW-0547">Nucleotide-binding</keyword>
<dbReference type="Gene3D" id="3.40.50.300">
    <property type="entry name" value="P-loop containing nucleotide triphosphate hydrolases"/>
    <property type="match status" value="1"/>
</dbReference>
<evidence type="ECO:0000256" key="3">
    <source>
        <dbReference type="ARBA" id="ARBA00022741"/>
    </source>
</evidence>
<evidence type="ECO:0000259" key="10">
    <source>
        <dbReference type="PROSITE" id="PS50929"/>
    </source>
</evidence>
<feature type="transmembrane region" description="Helical" evidence="8">
    <location>
        <begin position="207"/>
        <end position="228"/>
    </location>
</feature>
<evidence type="ECO:0000256" key="7">
    <source>
        <dbReference type="ARBA" id="ARBA00023136"/>
    </source>
</evidence>
<evidence type="ECO:0000256" key="8">
    <source>
        <dbReference type="SAM" id="Phobius"/>
    </source>
</evidence>
<protein>
    <submittedName>
        <fullName evidence="12">Peptidase domain-containing ABC transporter</fullName>
    </submittedName>
</protein>
<dbReference type="SUPFAM" id="SSF52540">
    <property type="entry name" value="P-loop containing nucleoside triphosphate hydrolases"/>
    <property type="match status" value="1"/>
</dbReference>
<proteinExistence type="predicted"/>
<feature type="domain" description="Peptidase C39" evidence="11">
    <location>
        <begin position="6"/>
        <end position="133"/>
    </location>
</feature>
<dbReference type="FunFam" id="3.40.50.300:FF:000218">
    <property type="entry name" value="Multidrug ABC transporter ATP-binding protein"/>
    <property type="match status" value="1"/>
</dbReference>
<dbReference type="RefSeq" id="WP_064969535.1">
    <property type="nucleotide sequence ID" value="NZ_JAOZYI010000041.1"/>
</dbReference>
<name>A0AAP3ALT8_RIEAN</name>
<dbReference type="AlphaFoldDB" id="A0AAP3ALT8"/>
<dbReference type="PROSITE" id="PS50929">
    <property type="entry name" value="ABC_TM1F"/>
    <property type="match status" value="1"/>
</dbReference>
<dbReference type="InterPro" id="IPR003439">
    <property type="entry name" value="ABC_transporter-like_ATP-bd"/>
</dbReference>
<dbReference type="Proteomes" id="UP001207440">
    <property type="component" value="Unassembled WGS sequence"/>
</dbReference>
<feature type="transmembrane region" description="Helical" evidence="8">
    <location>
        <begin position="312"/>
        <end position="329"/>
    </location>
</feature>
<dbReference type="InterPro" id="IPR039421">
    <property type="entry name" value="Type_1_exporter"/>
</dbReference>
<keyword evidence="5" id="KW-0067">ATP-binding</keyword>
<evidence type="ECO:0000259" key="9">
    <source>
        <dbReference type="PROSITE" id="PS50893"/>
    </source>
</evidence>
<dbReference type="InterPro" id="IPR003593">
    <property type="entry name" value="AAA+_ATPase"/>
</dbReference>
<dbReference type="CDD" id="cd18571">
    <property type="entry name" value="ABC_6TM_peptidase_like"/>
    <property type="match status" value="1"/>
</dbReference>
<dbReference type="GO" id="GO:0015421">
    <property type="term" value="F:ABC-type oligopeptide transporter activity"/>
    <property type="evidence" value="ECO:0007669"/>
    <property type="project" value="TreeGrafter"/>
</dbReference>
<keyword evidence="2 8" id="KW-0812">Transmembrane</keyword>
<dbReference type="PANTHER" id="PTHR43394:SF1">
    <property type="entry name" value="ATP-BINDING CASSETTE SUB-FAMILY B MEMBER 10, MITOCHONDRIAL"/>
    <property type="match status" value="1"/>
</dbReference>
<keyword evidence="6 8" id="KW-1133">Transmembrane helix</keyword>
<keyword evidence="4" id="KW-0378">Hydrolase</keyword>
<feature type="transmembrane region" description="Helical" evidence="8">
    <location>
        <begin position="287"/>
        <end position="306"/>
    </location>
</feature>
<evidence type="ECO:0000256" key="5">
    <source>
        <dbReference type="ARBA" id="ARBA00022840"/>
    </source>
</evidence>
<dbReference type="CDD" id="cd02418">
    <property type="entry name" value="Peptidase_C39B"/>
    <property type="match status" value="1"/>
</dbReference>
<evidence type="ECO:0000313" key="13">
    <source>
        <dbReference type="Proteomes" id="UP001207440"/>
    </source>
</evidence>
<dbReference type="PROSITE" id="PS00211">
    <property type="entry name" value="ABC_TRANSPORTER_1"/>
    <property type="match status" value="1"/>
</dbReference>
<evidence type="ECO:0000256" key="1">
    <source>
        <dbReference type="ARBA" id="ARBA00004651"/>
    </source>
</evidence>
<keyword evidence="7 8" id="KW-0472">Membrane</keyword>
<evidence type="ECO:0000256" key="4">
    <source>
        <dbReference type="ARBA" id="ARBA00022801"/>
    </source>
</evidence>
<dbReference type="Pfam" id="PF00664">
    <property type="entry name" value="ABC_membrane"/>
    <property type="match status" value="1"/>
</dbReference>
<dbReference type="Pfam" id="PF00005">
    <property type="entry name" value="ABC_tran"/>
    <property type="match status" value="1"/>
</dbReference>
<dbReference type="PROSITE" id="PS50893">
    <property type="entry name" value="ABC_TRANSPORTER_2"/>
    <property type="match status" value="1"/>
</dbReference>
<evidence type="ECO:0000256" key="2">
    <source>
        <dbReference type="ARBA" id="ARBA00022692"/>
    </source>
</evidence>
<organism evidence="12 13">
    <name type="scientific">Riemerella anatipestifer</name>
    <name type="common">Moraxella anatipestifer</name>
    <dbReference type="NCBI Taxonomy" id="34085"/>
    <lineage>
        <taxon>Bacteria</taxon>
        <taxon>Pseudomonadati</taxon>
        <taxon>Bacteroidota</taxon>
        <taxon>Flavobacteriia</taxon>
        <taxon>Flavobacteriales</taxon>
        <taxon>Weeksellaceae</taxon>
        <taxon>Riemerella</taxon>
    </lineage>
</organism>
<dbReference type="GO" id="GO:0005886">
    <property type="term" value="C:plasma membrane"/>
    <property type="evidence" value="ECO:0007669"/>
    <property type="project" value="UniProtKB-SubCell"/>
</dbReference>
<dbReference type="Gene3D" id="3.90.70.10">
    <property type="entry name" value="Cysteine proteinases"/>
    <property type="match status" value="1"/>
</dbReference>
<feature type="domain" description="ABC transmembrane type-1" evidence="10">
    <location>
        <begin position="173"/>
        <end position="453"/>
    </location>
</feature>
<accession>A0AAP3ALT8</accession>
<dbReference type="InterPro" id="IPR005074">
    <property type="entry name" value="Peptidase_C39"/>
</dbReference>
<evidence type="ECO:0000259" key="11">
    <source>
        <dbReference type="PROSITE" id="PS50990"/>
    </source>
</evidence>
<dbReference type="PANTHER" id="PTHR43394">
    <property type="entry name" value="ATP-DEPENDENT PERMEASE MDL1, MITOCHONDRIAL"/>
    <property type="match status" value="1"/>
</dbReference>
<comment type="caution">
    <text evidence="12">The sequence shown here is derived from an EMBL/GenBank/DDBJ whole genome shotgun (WGS) entry which is preliminary data.</text>
</comment>
<evidence type="ECO:0000313" key="12">
    <source>
        <dbReference type="EMBL" id="MCW0522966.1"/>
    </source>
</evidence>
<evidence type="ECO:0000256" key="6">
    <source>
        <dbReference type="ARBA" id="ARBA00022989"/>
    </source>
</evidence>
<reference evidence="12" key="1">
    <citation type="submission" date="2022-10" db="EMBL/GenBank/DDBJ databases">
        <title>Sifting through the core-genome to identify putative cross-protective antigens against Riemerella anatipestifer.</title>
        <authorList>
            <person name="Zheng X."/>
            <person name="Zhang W."/>
        </authorList>
    </citation>
    <scope>NUCLEOTIDE SEQUENCE</scope>
    <source>
        <strain evidence="12">ZWRA178</strain>
    </source>
</reference>
<dbReference type="GO" id="GO:0005524">
    <property type="term" value="F:ATP binding"/>
    <property type="evidence" value="ECO:0007669"/>
    <property type="project" value="UniProtKB-KW"/>
</dbReference>
<dbReference type="InterPro" id="IPR036640">
    <property type="entry name" value="ABC1_TM_sf"/>
</dbReference>